<evidence type="ECO:0000313" key="2">
    <source>
        <dbReference type="Proteomes" id="UP000753256"/>
    </source>
</evidence>
<protein>
    <submittedName>
        <fullName evidence="1">Uncharacterized protein</fullName>
    </submittedName>
</protein>
<proteinExistence type="predicted"/>
<reference evidence="1" key="2">
    <citation type="submission" date="2021-09" db="EMBL/GenBank/DDBJ databases">
        <authorList>
            <person name="Gilroy R."/>
        </authorList>
    </citation>
    <scope>NUCLEOTIDE SEQUENCE</scope>
    <source>
        <strain evidence="1">ChiHjej13B12-9602</strain>
    </source>
</reference>
<evidence type="ECO:0000313" key="1">
    <source>
        <dbReference type="EMBL" id="HJG37251.1"/>
    </source>
</evidence>
<reference evidence="1" key="1">
    <citation type="journal article" date="2021" name="PeerJ">
        <title>Extensive microbial diversity within the chicken gut microbiome revealed by metagenomics and culture.</title>
        <authorList>
            <person name="Gilroy R."/>
            <person name="Ravi A."/>
            <person name="Getino M."/>
            <person name="Pursley I."/>
            <person name="Horton D.L."/>
            <person name="Alikhan N.F."/>
            <person name="Baker D."/>
            <person name="Gharbi K."/>
            <person name="Hall N."/>
            <person name="Watson M."/>
            <person name="Adriaenssens E.M."/>
            <person name="Foster-Nyarko E."/>
            <person name="Jarju S."/>
            <person name="Secka A."/>
            <person name="Antonio M."/>
            <person name="Oren A."/>
            <person name="Chaudhuri R.R."/>
            <person name="La Ragione R."/>
            <person name="Hildebrand F."/>
            <person name="Pallen M.J."/>
        </authorList>
    </citation>
    <scope>NUCLEOTIDE SEQUENCE</scope>
    <source>
        <strain evidence="1">ChiHjej13B12-9602</strain>
    </source>
</reference>
<comment type="caution">
    <text evidence="1">The sequence shown here is derived from an EMBL/GenBank/DDBJ whole genome shotgun (WGS) entry which is preliminary data.</text>
</comment>
<sequence>MDLHANDWTAMSKANDQVLADLFKVAEQEGSCLVSDDPAIRALLNRRVSSGSVVRPMRSLFARPEYWHALRPDQQALHIVRGLQKLHPDMVFCHETAGLVWGLPISYPRLATIHVATTLEKRRRSEGSIARHIVGDDVQVVDGITVTPLARTTFDCLRTSPFTEGLAIADRALALSGSNRRAMHAAFREFGTHRLGINRAIGIMSYADPRSESWLESAARALMITQGFALPDLQVELPRPDDPQRTYRVDYLWTLPGGSKVIGEADGISKYDDNAFGLGRSAIQILAEEQHREAELTLYGAPILRISPEDVLKPQQFVDKLTRYGIPRSERVATEIKRLASVSPQSKLTYTEVAVSQETIEGFLRTQQLWNGTQLEDRA</sequence>
<dbReference type="EMBL" id="DYUZ01000022">
    <property type="protein sequence ID" value="HJG37251.1"/>
    <property type="molecule type" value="Genomic_DNA"/>
</dbReference>
<dbReference type="Proteomes" id="UP000753256">
    <property type="component" value="Unassembled WGS sequence"/>
</dbReference>
<dbReference type="RefSeq" id="WP_273189919.1">
    <property type="nucleotide sequence ID" value="NZ_DYUZ01000022.1"/>
</dbReference>
<name>A0A921ITD9_9ACTN</name>
<accession>A0A921ITD9</accession>
<dbReference type="AlphaFoldDB" id="A0A921ITD9"/>
<organism evidence="1 2">
    <name type="scientific">Enorma phocaeensis</name>
    <dbReference type="NCBI Taxonomy" id="1871019"/>
    <lineage>
        <taxon>Bacteria</taxon>
        <taxon>Bacillati</taxon>
        <taxon>Actinomycetota</taxon>
        <taxon>Coriobacteriia</taxon>
        <taxon>Coriobacteriales</taxon>
        <taxon>Coriobacteriaceae</taxon>
        <taxon>Enorma</taxon>
    </lineage>
</organism>
<gene>
    <name evidence="1" type="ORF">K8V70_05250</name>
</gene>